<evidence type="ECO:0000256" key="1">
    <source>
        <dbReference type="SAM" id="SignalP"/>
    </source>
</evidence>
<dbReference type="AlphaFoldDB" id="A0A152A2U9"/>
<keyword evidence="5" id="KW-1185">Reference proteome</keyword>
<dbReference type="PANTHER" id="PTHR24032">
    <property type="entry name" value="EGF-LIKE DOMAIN-CONTAINING PROTEIN-RELATED-RELATED"/>
    <property type="match status" value="1"/>
</dbReference>
<gene>
    <name evidence="4" type="ORF">DLAC_02602</name>
</gene>
<accession>A0A152A2U9</accession>
<dbReference type="InParanoid" id="A0A152A2U9"/>
<feature type="chain" id="PRO_5007593559" evidence="1">
    <location>
        <begin position="20"/>
        <end position="639"/>
    </location>
</feature>
<protein>
    <submittedName>
        <fullName evidence="4">IPT/TIG domain-containing protein</fullName>
    </submittedName>
</protein>
<reference evidence="4 5" key="1">
    <citation type="submission" date="2015-12" db="EMBL/GenBank/DDBJ databases">
        <title>Dictyostelia acquired genes for synthesis and detection of signals that induce cell-type specialization by lateral gene transfer from prokaryotes.</title>
        <authorList>
            <person name="Gloeckner G."/>
            <person name="Schaap P."/>
        </authorList>
    </citation>
    <scope>NUCLEOTIDE SEQUENCE [LARGE SCALE GENOMIC DNA]</scope>
    <source>
        <strain evidence="4 5">TK</strain>
    </source>
</reference>
<feature type="signal peptide" evidence="1">
    <location>
        <begin position="1"/>
        <end position="19"/>
    </location>
</feature>
<name>A0A152A2U9_TIELA</name>
<dbReference type="InterPro" id="IPR000742">
    <property type="entry name" value="EGF"/>
</dbReference>
<dbReference type="OrthoDB" id="5951731at2759"/>
<dbReference type="CDD" id="cd00054">
    <property type="entry name" value="EGF_CA"/>
    <property type="match status" value="1"/>
</dbReference>
<dbReference type="InterPro" id="IPR014756">
    <property type="entry name" value="Ig_E-set"/>
</dbReference>
<dbReference type="PROSITE" id="PS01186">
    <property type="entry name" value="EGF_2"/>
    <property type="match status" value="1"/>
</dbReference>
<comment type="caution">
    <text evidence="4">The sequence shown here is derived from an EMBL/GenBank/DDBJ whole genome shotgun (WGS) entry which is preliminary data.</text>
</comment>
<sequence>MKIQLFVILVLVYCSIVSGSIFSNPGSTTLLIASGGSPAALNKAKFSALVSPTTLFTHIGSTIYQYTFSTLLSASENVPTQSWTLSNTLIPNLQSTNILGLGVYGTNVLIVTENELVYMRLAGQSPTFQRRQFASKTTGYQFLTTIVGGNFGDSTCQVVFNIIQPAGTSYVQLLYYPVDTSYQLSGSPNRTQNLATTSPLYFLNYDGEAFEFFSAATKVYLANPFEDLGFSYFQNSANKIVGLPDASSGRIYMCSIQSNKAYLEVISYTNEGGLSTNGTYQIGNETMGCINGVYDQDIKLAIFTVYNAQNQLGIAAVDINGNAQELYWVDQETVDNGTLSAYSYPITIDNGKVFVVAPSGTIYYTQFKSFCNPDTTCSGNGVCNGAVCACNPGYDGSDCTASKVIVSSVQPTPFTLGALTFTITGTNFTNDYLFVKIGNLNCDTTEFINSTQLICTIDSSGKNLTPYSKLTVLVQYSDHKGEAQFYLFKKPTVSNITVSQDKTTFTVTGQDFYSQTFMFASINGQYLNCNFDIDTGAVDTVVCDLPQDVQSKDSVVISDTNTPPTILYTYLLGKACPNNCSSHGSCDYDTGKCTCEAEFNQTPDCSALPNSEEIPSFSIKLHTSITLTVLLLIITMLSF</sequence>
<dbReference type="InterPro" id="IPR013783">
    <property type="entry name" value="Ig-like_fold"/>
</dbReference>
<proteinExistence type="predicted"/>
<evidence type="ECO:0000313" key="4">
    <source>
        <dbReference type="EMBL" id="KYR00583.1"/>
    </source>
</evidence>
<dbReference type="Gene3D" id="2.10.25.10">
    <property type="entry name" value="Laminin"/>
    <property type="match status" value="2"/>
</dbReference>
<dbReference type="PROSITE" id="PS00022">
    <property type="entry name" value="EGF_1"/>
    <property type="match status" value="1"/>
</dbReference>
<dbReference type="Proteomes" id="UP000076078">
    <property type="component" value="Unassembled WGS sequence"/>
</dbReference>
<evidence type="ECO:0000259" key="2">
    <source>
        <dbReference type="PROSITE" id="PS00022"/>
    </source>
</evidence>
<evidence type="ECO:0000259" key="3">
    <source>
        <dbReference type="PROSITE" id="PS01186"/>
    </source>
</evidence>
<dbReference type="EMBL" id="LODT01000013">
    <property type="protein sequence ID" value="KYR00583.1"/>
    <property type="molecule type" value="Genomic_DNA"/>
</dbReference>
<dbReference type="Gene3D" id="2.60.40.10">
    <property type="entry name" value="Immunoglobulins"/>
    <property type="match status" value="1"/>
</dbReference>
<keyword evidence="1" id="KW-0732">Signal</keyword>
<dbReference type="STRING" id="361077.A0A152A2U9"/>
<feature type="domain" description="EGF-like" evidence="2 3">
    <location>
        <begin position="388"/>
        <end position="399"/>
    </location>
</feature>
<organism evidence="4 5">
    <name type="scientific">Tieghemostelium lacteum</name>
    <name type="common">Slime mold</name>
    <name type="synonym">Dictyostelium lacteum</name>
    <dbReference type="NCBI Taxonomy" id="361077"/>
    <lineage>
        <taxon>Eukaryota</taxon>
        <taxon>Amoebozoa</taxon>
        <taxon>Evosea</taxon>
        <taxon>Eumycetozoa</taxon>
        <taxon>Dictyostelia</taxon>
        <taxon>Dictyosteliales</taxon>
        <taxon>Raperosteliaceae</taxon>
        <taxon>Tieghemostelium</taxon>
    </lineage>
</organism>
<evidence type="ECO:0000313" key="5">
    <source>
        <dbReference type="Proteomes" id="UP000076078"/>
    </source>
</evidence>
<dbReference type="InterPro" id="IPR053331">
    <property type="entry name" value="EGF-like_comC"/>
</dbReference>
<dbReference type="SUPFAM" id="SSF81296">
    <property type="entry name" value="E set domains"/>
    <property type="match status" value="1"/>
</dbReference>